<organism evidence="3 4">
    <name type="scientific">Sistotremastrum suecicum HHB10207 ss-3</name>
    <dbReference type="NCBI Taxonomy" id="1314776"/>
    <lineage>
        <taxon>Eukaryota</taxon>
        <taxon>Fungi</taxon>
        <taxon>Dikarya</taxon>
        <taxon>Basidiomycota</taxon>
        <taxon>Agaricomycotina</taxon>
        <taxon>Agaricomycetes</taxon>
        <taxon>Sistotremastrales</taxon>
        <taxon>Sistotremastraceae</taxon>
        <taxon>Sistotremastrum</taxon>
    </lineage>
</organism>
<dbReference type="STRING" id="1314776.A0A166A2D6"/>
<accession>A0A166A2D6</accession>
<evidence type="ECO:0000313" key="4">
    <source>
        <dbReference type="Proteomes" id="UP000076798"/>
    </source>
</evidence>
<feature type="region of interest" description="Disordered" evidence="1">
    <location>
        <begin position="419"/>
        <end position="438"/>
    </location>
</feature>
<dbReference type="InterPro" id="IPR021950">
    <property type="entry name" value="Spt20"/>
</dbReference>
<evidence type="ECO:0000256" key="1">
    <source>
        <dbReference type="SAM" id="MobiDB-lite"/>
    </source>
</evidence>
<dbReference type="OrthoDB" id="1932706at2759"/>
<sequence length="747" mass="81248">MDYNQTRFTQQFLKKYQKQPVSFTVQLYHDYWLLNQAKFLYSNQASAILEDIRALRVPVDFLEIFDEAKVPFYEGRLIVELLDWRSPHRVKALVEKPESHRVVLHPNEETLWADICLLNSKRERKFTDREAIEIEAAVINATAPPLCLDPDVNLTRIVNTILRASSPTIPASLKRKQLALDPEEDETERAKRARIMQFMNPRYGKQQPPPSYKLFQYFGPKKYEMAQHNTQPPIASQPQPQPQPQAQPPNQVSQQPQPHPPPQFQAPQAPTPVPATSPVNPSATAPSALPQHSAVTNVVAAHATPAGRSASVATSPGTPHIERAPSVAASIHSVADETKKKGKAAGKKKPEADAASPTSVAPAKAKKKGSLSPVKTSASPQIPATTLLREQSVASPAGSASALTPIRPASTMPVEETKNLAGTPTQPAKNLAPLGNPAVTTQENTVNRTQQFHPQPTSAQNFQPPALGAQFLHPPPAPNARRKMPNGMPNGYPPNGNQLIPQPNGQPSQRPMVGPPGQHMANMYPPIHFPQIRGAQAGPGNMMARFNGTPLPNGTQLNQPITGQGSSMVNNQALSRASPHLANPAILRNGSPANVQSIARHGSPMLGAPQSAQLNRSPMPNQPQMTPMQQPTMEQLNQMARQQQQHHRMMMMQANGAAGQPRLAMQQPDGTNGMNGMMNGPGVPGHPYFYGMNMTPAMMNQAWMRQAAANGVRPNPAQMQQQLAAAQNQQAQTQAMRNVAGKRVPGR</sequence>
<feature type="region of interest" description="Disordered" evidence="1">
    <location>
        <begin position="230"/>
        <end position="289"/>
    </location>
</feature>
<dbReference type="GO" id="GO:0000124">
    <property type="term" value="C:SAGA complex"/>
    <property type="evidence" value="ECO:0007669"/>
    <property type="project" value="InterPro"/>
</dbReference>
<feature type="compositionally biased region" description="Pro residues" evidence="1">
    <location>
        <begin position="257"/>
        <end position="275"/>
    </location>
</feature>
<dbReference type="Proteomes" id="UP000076798">
    <property type="component" value="Unassembled WGS sequence"/>
</dbReference>
<proteinExistence type="predicted"/>
<dbReference type="InterPro" id="IPR046468">
    <property type="entry name" value="Spt20-like_SEP"/>
</dbReference>
<feature type="region of interest" description="Disordered" evidence="1">
    <location>
        <begin position="334"/>
        <end position="412"/>
    </location>
</feature>
<dbReference type="EMBL" id="KV428161">
    <property type="protein sequence ID" value="KZT34886.1"/>
    <property type="molecule type" value="Genomic_DNA"/>
</dbReference>
<keyword evidence="4" id="KW-1185">Reference proteome</keyword>
<evidence type="ECO:0000313" key="3">
    <source>
        <dbReference type="EMBL" id="KZT34886.1"/>
    </source>
</evidence>
<dbReference type="AlphaFoldDB" id="A0A166A2D6"/>
<gene>
    <name evidence="3" type="ORF">SISSUDRAFT_1131519</name>
</gene>
<dbReference type="GO" id="GO:0006357">
    <property type="term" value="P:regulation of transcription by RNA polymerase II"/>
    <property type="evidence" value="ECO:0007669"/>
    <property type="project" value="TreeGrafter"/>
</dbReference>
<reference evidence="3 4" key="1">
    <citation type="journal article" date="2016" name="Mol. Biol. Evol.">
        <title>Comparative Genomics of Early-Diverging Mushroom-Forming Fungi Provides Insights into the Origins of Lignocellulose Decay Capabilities.</title>
        <authorList>
            <person name="Nagy L.G."/>
            <person name="Riley R."/>
            <person name="Tritt A."/>
            <person name="Adam C."/>
            <person name="Daum C."/>
            <person name="Floudas D."/>
            <person name="Sun H."/>
            <person name="Yadav J.S."/>
            <person name="Pangilinan J."/>
            <person name="Larsson K.H."/>
            <person name="Matsuura K."/>
            <person name="Barry K."/>
            <person name="Labutti K."/>
            <person name="Kuo R."/>
            <person name="Ohm R.A."/>
            <person name="Bhattacharya S.S."/>
            <person name="Shirouzu T."/>
            <person name="Yoshinaga Y."/>
            <person name="Martin F.M."/>
            <person name="Grigoriev I.V."/>
            <person name="Hibbett D.S."/>
        </authorList>
    </citation>
    <scope>NUCLEOTIDE SEQUENCE [LARGE SCALE GENOMIC DNA]</scope>
    <source>
        <strain evidence="3 4">HHB10207 ss-3</strain>
    </source>
</reference>
<dbReference type="PANTHER" id="PTHR13526:SF8">
    <property type="entry name" value="TRANSCRIPTION FACTOR SPT20 HOMOLOG"/>
    <property type="match status" value="1"/>
</dbReference>
<feature type="compositionally biased region" description="Low complexity" evidence="1">
    <location>
        <begin position="717"/>
        <end position="735"/>
    </location>
</feature>
<feature type="domain" description="Spt20-like SEP" evidence="2">
    <location>
        <begin position="17"/>
        <end position="157"/>
    </location>
</feature>
<feature type="compositionally biased region" description="Polar residues" evidence="1">
    <location>
        <begin position="373"/>
        <end position="394"/>
    </location>
</feature>
<name>A0A166A2D6_9AGAM</name>
<dbReference type="GO" id="GO:0003712">
    <property type="term" value="F:transcription coregulator activity"/>
    <property type="evidence" value="ECO:0007669"/>
    <property type="project" value="InterPro"/>
</dbReference>
<feature type="region of interest" description="Disordered" evidence="1">
    <location>
        <begin position="709"/>
        <end position="747"/>
    </location>
</feature>
<protein>
    <recommendedName>
        <fullName evidence="2">Spt20-like SEP domain-containing protein</fullName>
    </recommendedName>
</protein>
<dbReference type="PANTHER" id="PTHR13526">
    <property type="entry name" value="TRANSCRIPTION FACTOR SPT20 HOMOLOG"/>
    <property type="match status" value="1"/>
</dbReference>
<dbReference type="Pfam" id="PF12090">
    <property type="entry name" value="Spt20_SEP"/>
    <property type="match status" value="1"/>
</dbReference>
<evidence type="ECO:0000259" key="2">
    <source>
        <dbReference type="Pfam" id="PF12090"/>
    </source>
</evidence>